<dbReference type="AlphaFoldDB" id="A0A938Y7Q1"/>
<dbReference type="InterPro" id="IPR013078">
    <property type="entry name" value="His_Pase_superF_clade-1"/>
</dbReference>
<dbReference type="PANTHER" id="PTHR48100:SF62">
    <property type="entry name" value="GLUCOSYL-3-PHOSPHOGLYCERATE PHOSPHATASE"/>
    <property type="match status" value="1"/>
</dbReference>
<organism evidence="3 4">
    <name type="scientific">Nakamurella leprariae</name>
    <dbReference type="NCBI Taxonomy" id="2803911"/>
    <lineage>
        <taxon>Bacteria</taxon>
        <taxon>Bacillati</taxon>
        <taxon>Actinomycetota</taxon>
        <taxon>Actinomycetes</taxon>
        <taxon>Nakamurellales</taxon>
        <taxon>Nakamurellaceae</taxon>
        <taxon>Nakamurella</taxon>
    </lineage>
</organism>
<dbReference type="RefSeq" id="WP_205260299.1">
    <property type="nucleotide sequence ID" value="NZ_JAERWK010000010.1"/>
</dbReference>
<feature type="binding site" evidence="2">
    <location>
        <begin position="10"/>
        <end position="17"/>
    </location>
    <ligand>
        <name>substrate</name>
    </ligand>
</feature>
<name>A0A938Y7Q1_9ACTN</name>
<sequence>MTLEHLIVLRHGETDWNRARRMQGHRDVPLNELGRRQAAEAAPSVAALQPELIVSSDLSRARETAEVVAARCRLPLATDARLRETSLGDWEGLTRADVEAGWPGEWAAWRTSSSRLAPPGGESRWQVAQRARAVVDELDAGTTARRALLVAHGGLIVGLTGELLQLPEEAWSTLIGVGNCHWVGLHRVDGPVPGAPWRLHAYNAGLGGVVLPSGEDEVAGV</sequence>
<dbReference type="GO" id="GO:0016791">
    <property type="term" value="F:phosphatase activity"/>
    <property type="evidence" value="ECO:0007669"/>
    <property type="project" value="TreeGrafter"/>
</dbReference>
<dbReference type="EMBL" id="JAERWK010000010">
    <property type="protein sequence ID" value="MBM9467355.1"/>
    <property type="molecule type" value="Genomic_DNA"/>
</dbReference>
<keyword evidence="4" id="KW-1185">Reference proteome</keyword>
<dbReference type="CDD" id="cd07067">
    <property type="entry name" value="HP_PGM_like"/>
    <property type="match status" value="1"/>
</dbReference>
<evidence type="ECO:0000313" key="4">
    <source>
        <dbReference type="Proteomes" id="UP000663792"/>
    </source>
</evidence>
<evidence type="ECO:0000313" key="3">
    <source>
        <dbReference type="EMBL" id="MBM9467355.1"/>
    </source>
</evidence>
<gene>
    <name evidence="3" type="ORF">JL106_08690</name>
</gene>
<dbReference type="PANTHER" id="PTHR48100">
    <property type="entry name" value="BROAD-SPECIFICITY PHOSPHATASE YOR283W-RELATED"/>
    <property type="match status" value="1"/>
</dbReference>
<comment type="caution">
    <text evidence="3">The sequence shown here is derived from an EMBL/GenBank/DDBJ whole genome shotgun (WGS) entry which is preliminary data.</text>
</comment>
<dbReference type="Pfam" id="PF00300">
    <property type="entry name" value="His_Phos_1"/>
    <property type="match status" value="1"/>
</dbReference>
<dbReference type="InterPro" id="IPR050275">
    <property type="entry name" value="PGM_Phosphatase"/>
</dbReference>
<dbReference type="Gene3D" id="3.40.50.1240">
    <property type="entry name" value="Phosphoglycerate mutase-like"/>
    <property type="match status" value="1"/>
</dbReference>
<dbReference type="GO" id="GO:0005737">
    <property type="term" value="C:cytoplasm"/>
    <property type="evidence" value="ECO:0007669"/>
    <property type="project" value="TreeGrafter"/>
</dbReference>
<evidence type="ECO:0000256" key="1">
    <source>
        <dbReference type="PIRSR" id="PIRSR613078-1"/>
    </source>
</evidence>
<dbReference type="InterPro" id="IPR029033">
    <property type="entry name" value="His_PPase_superfam"/>
</dbReference>
<dbReference type="Proteomes" id="UP000663792">
    <property type="component" value="Unassembled WGS sequence"/>
</dbReference>
<proteinExistence type="predicted"/>
<feature type="binding site" evidence="2">
    <location>
        <position position="60"/>
    </location>
    <ligand>
        <name>substrate</name>
    </ligand>
</feature>
<evidence type="ECO:0000256" key="2">
    <source>
        <dbReference type="PIRSR" id="PIRSR613078-2"/>
    </source>
</evidence>
<dbReference type="InterPro" id="IPR001345">
    <property type="entry name" value="PG/BPGM_mutase_AS"/>
</dbReference>
<accession>A0A938Y7Q1</accession>
<reference evidence="3" key="1">
    <citation type="submission" date="2021-01" db="EMBL/GenBank/DDBJ databases">
        <title>YIM 132084 draft genome.</title>
        <authorList>
            <person name="An D."/>
        </authorList>
    </citation>
    <scope>NUCLEOTIDE SEQUENCE</scope>
    <source>
        <strain evidence="3">YIM 132084</strain>
    </source>
</reference>
<dbReference type="SMART" id="SM00855">
    <property type="entry name" value="PGAM"/>
    <property type="match status" value="1"/>
</dbReference>
<feature type="active site" description="Proton donor/acceptor" evidence="1">
    <location>
        <position position="84"/>
    </location>
</feature>
<feature type="active site" description="Tele-phosphohistidine intermediate" evidence="1">
    <location>
        <position position="11"/>
    </location>
</feature>
<dbReference type="PROSITE" id="PS00175">
    <property type="entry name" value="PG_MUTASE"/>
    <property type="match status" value="1"/>
</dbReference>
<protein>
    <submittedName>
        <fullName evidence="3">Histidine phosphatase family protein</fullName>
    </submittedName>
</protein>
<dbReference type="SUPFAM" id="SSF53254">
    <property type="entry name" value="Phosphoglycerate mutase-like"/>
    <property type="match status" value="1"/>
</dbReference>